<dbReference type="STRING" id="348802.A0A0D2FCZ7"/>
<sequence>MLHVTPYRCTSCTAAQLYELDNILSWPLLFETCTSCFTKAFTTDLNQARACMQLQSVMASPPIHYLLPIFPGFQLLDLAGPLDILNLHSIISENTELSLKFIAESLDPVPSKPIVPKSANWSFDLQSAFPQSGGKVNSAFNEYLQPDTTYAEFLTAIESGVNNPTVDVLLIPGGIGTRLQRMHQDGSKSSNIQSLLDFIPKVAPHIRTAIVTVCTGSDALAQTGLLDSRRATTNMSRFAEVAKRNPSVSWQPAARWVRSIPSEAQDSTPIEIWTSAGISAGMDVTLAFIAHHYGGQDVSRNLAKELEYDWREIAEGDKDPLYEKYYKV</sequence>
<protein>
    <recommendedName>
        <fullName evidence="1">DJ-1/PfpI domain-containing protein</fullName>
    </recommendedName>
</protein>
<dbReference type="EMBL" id="KN847318">
    <property type="protein sequence ID" value="KIW57934.1"/>
    <property type="molecule type" value="Genomic_DNA"/>
</dbReference>
<dbReference type="RefSeq" id="XP_013318518.1">
    <property type="nucleotide sequence ID" value="XM_013463064.1"/>
</dbReference>
<dbReference type="GeneID" id="25324398"/>
<dbReference type="Proteomes" id="UP000054342">
    <property type="component" value="Unassembled WGS sequence"/>
</dbReference>
<dbReference type="OrthoDB" id="543156at2759"/>
<dbReference type="AlphaFoldDB" id="A0A0D2FCZ7"/>
<feature type="domain" description="DJ-1/PfpI" evidence="1">
    <location>
        <begin position="133"/>
        <end position="248"/>
    </location>
</feature>
<dbReference type="Pfam" id="PF01965">
    <property type="entry name" value="DJ-1_PfpI"/>
    <property type="match status" value="1"/>
</dbReference>
<evidence type="ECO:0000259" key="1">
    <source>
        <dbReference type="Pfam" id="PF01965"/>
    </source>
</evidence>
<evidence type="ECO:0000313" key="3">
    <source>
        <dbReference type="Proteomes" id="UP000054342"/>
    </source>
</evidence>
<keyword evidence="3" id="KW-1185">Reference proteome</keyword>
<dbReference type="InterPro" id="IPR052158">
    <property type="entry name" value="INH-QAR"/>
</dbReference>
<dbReference type="InterPro" id="IPR029062">
    <property type="entry name" value="Class_I_gatase-like"/>
</dbReference>
<accession>A0A0D2FCZ7</accession>
<dbReference type="InterPro" id="IPR002818">
    <property type="entry name" value="DJ-1/PfpI"/>
</dbReference>
<evidence type="ECO:0000313" key="2">
    <source>
        <dbReference type="EMBL" id="KIW57934.1"/>
    </source>
</evidence>
<reference evidence="2 3" key="1">
    <citation type="submission" date="2015-01" db="EMBL/GenBank/DDBJ databases">
        <title>The Genome Sequence of Exophiala xenobiotica CBS118157.</title>
        <authorList>
            <consortium name="The Broad Institute Genomics Platform"/>
            <person name="Cuomo C."/>
            <person name="de Hoog S."/>
            <person name="Gorbushina A."/>
            <person name="Stielow B."/>
            <person name="Teixiera M."/>
            <person name="Abouelleil A."/>
            <person name="Chapman S.B."/>
            <person name="Priest M."/>
            <person name="Young S.K."/>
            <person name="Wortman J."/>
            <person name="Nusbaum C."/>
            <person name="Birren B."/>
        </authorList>
    </citation>
    <scope>NUCLEOTIDE SEQUENCE [LARGE SCALE GENOMIC DNA]</scope>
    <source>
        <strain evidence="2 3">CBS 118157</strain>
    </source>
</reference>
<dbReference type="PANTHER" id="PTHR43130:SF15">
    <property type="entry name" value="THIJ_PFPI FAMILY PROTEIN (AFU_ORTHOLOGUE AFUA_5G14240)"/>
    <property type="match status" value="1"/>
</dbReference>
<dbReference type="SUPFAM" id="SSF52317">
    <property type="entry name" value="Class I glutamine amidotransferase-like"/>
    <property type="match status" value="1"/>
</dbReference>
<proteinExistence type="predicted"/>
<dbReference type="CDD" id="cd03139">
    <property type="entry name" value="GATase1_PfpI_2"/>
    <property type="match status" value="1"/>
</dbReference>
<dbReference type="HOGENOM" id="CLU_000445_44_8_1"/>
<gene>
    <name evidence="2" type="ORF">PV05_02490</name>
</gene>
<name>A0A0D2FCZ7_9EURO</name>
<organism evidence="2 3">
    <name type="scientific">Exophiala xenobiotica</name>
    <dbReference type="NCBI Taxonomy" id="348802"/>
    <lineage>
        <taxon>Eukaryota</taxon>
        <taxon>Fungi</taxon>
        <taxon>Dikarya</taxon>
        <taxon>Ascomycota</taxon>
        <taxon>Pezizomycotina</taxon>
        <taxon>Eurotiomycetes</taxon>
        <taxon>Chaetothyriomycetidae</taxon>
        <taxon>Chaetothyriales</taxon>
        <taxon>Herpotrichiellaceae</taxon>
        <taxon>Exophiala</taxon>
    </lineage>
</organism>
<dbReference type="Gene3D" id="3.40.50.880">
    <property type="match status" value="1"/>
</dbReference>
<dbReference type="PANTHER" id="PTHR43130">
    <property type="entry name" value="ARAC-FAMILY TRANSCRIPTIONAL REGULATOR"/>
    <property type="match status" value="1"/>
</dbReference>